<dbReference type="Proteomes" id="UP001162483">
    <property type="component" value="Unassembled WGS sequence"/>
</dbReference>
<name>A0ABN9DHQ1_9NEOB</name>
<accession>A0ABN9DHQ1</accession>
<evidence type="ECO:0000313" key="1">
    <source>
        <dbReference type="EMBL" id="CAI9570997.1"/>
    </source>
</evidence>
<evidence type="ECO:0008006" key="3">
    <source>
        <dbReference type="Google" id="ProtNLM"/>
    </source>
</evidence>
<protein>
    <recommendedName>
        <fullName evidence="3">Ycf15</fullName>
    </recommendedName>
</protein>
<gene>
    <name evidence="1" type="ORF">SPARVUS_LOCUS7176811</name>
</gene>
<organism evidence="1 2">
    <name type="scientific">Staurois parvus</name>
    <dbReference type="NCBI Taxonomy" id="386267"/>
    <lineage>
        <taxon>Eukaryota</taxon>
        <taxon>Metazoa</taxon>
        <taxon>Chordata</taxon>
        <taxon>Craniata</taxon>
        <taxon>Vertebrata</taxon>
        <taxon>Euteleostomi</taxon>
        <taxon>Amphibia</taxon>
        <taxon>Batrachia</taxon>
        <taxon>Anura</taxon>
        <taxon>Neobatrachia</taxon>
        <taxon>Ranoidea</taxon>
        <taxon>Ranidae</taxon>
        <taxon>Staurois</taxon>
    </lineage>
</organism>
<reference evidence="1" key="1">
    <citation type="submission" date="2023-05" db="EMBL/GenBank/DDBJ databases">
        <authorList>
            <person name="Stuckert A."/>
        </authorList>
    </citation>
    <scope>NUCLEOTIDE SEQUENCE</scope>
</reference>
<evidence type="ECO:0000313" key="2">
    <source>
        <dbReference type="Proteomes" id="UP001162483"/>
    </source>
</evidence>
<proteinExistence type="predicted"/>
<sequence>MKNACKVFSRYSNGQNTEHRMFLPSLSHIVMTNSHLRPLPHWKQNIC</sequence>
<keyword evidence="2" id="KW-1185">Reference proteome</keyword>
<comment type="caution">
    <text evidence="1">The sequence shown here is derived from an EMBL/GenBank/DDBJ whole genome shotgun (WGS) entry which is preliminary data.</text>
</comment>
<dbReference type="EMBL" id="CATNWA010014368">
    <property type="protein sequence ID" value="CAI9570997.1"/>
    <property type="molecule type" value="Genomic_DNA"/>
</dbReference>